<sequence>MLSLKKFLTEKGYFKTSLVLTNTNHFEVTAKINEIEGRFILDTGASNTCVGFDCIEHFNLITQESEIKAAGAGATNMVTQISKKNSLEIGNWKKDKVKIVLFDLTHVNSALTIHDALPVHGIIGADMLKKGKAIIDYEKKILFLK</sequence>
<evidence type="ECO:0000313" key="2">
    <source>
        <dbReference type="Proteomes" id="UP000831290"/>
    </source>
</evidence>
<dbReference type="Pfam" id="PF13650">
    <property type="entry name" value="Asp_protease_2"/>
    <property type="match status" value="1"/>
</dbReference>
<dbReference type="GO" id="GO:0008233">
    <property type="term" value="F:peptidase activity"/>
    <property type="evidence" value="ECO:0007669"/>
    <property type="project" value="UniProtKB-KW"/>
</dbReference>
<dbReference type="Gene3D" id="2.40.70.10">
    <property type="entry name" value="Acid Proteases"/>
    <property type="match status" value="1"/>
</dbReference>
<dbReference type="EMBL" id="CP094358">
    <property type="protein sequence ID" value="UOB19042.1"/>
    <property type="molecule type" value="Genomic_DNA"/>
</dbReference>
<dbReference type="InterPro" id="IPR021109">
    <property type="entry name" value="Peptidase_aspartic_dom_sf"/>
</dbReference>
<keyword evidence="1" id="KW-0378">Hydrolase</keyword>
<evidence type="ECO:0000313" key="1">
    <source>
        <dbReference type="EMBL" id="UOB19042.1"/>
    </source>
</evidence>
<dbReference type="GO" id="GO:0006508">
    <property type="term" value="P:proteolysis"/>
    <property type="evidence" value="ECO:0007669"/>
    <property type="project" value="UniProtKB-KW"/>
</dbReference>
<dbReference type="KEGG" id="fbm:MQE35_07025"/>
<keyword evidence="2" id="KW-1185">Reference proteome</keyword>
<dbReference type="Proteomes" id="UP000831290">
    <property type="component" value="Chromosome"/>
</dbReference>
<accession>A0A9E7A131</accession>
<organism evidence="1 2">
    <name type="scientific">Abyssalbus ytuae</name>
    <dbReference type="NCBI Taxonomy" id="2926907"/>
    <lineage>
        <taxon>Bacteria</taxon>
        <taxon>Pseudomonadati</taxon>
        <taxon>Bacteroidota</taxon>
        <taxon>Flavobacteriia</taxon>
        <taxon>Flavobacteriales</taxon>
        <taxon>Flavobacteriaceae</taxon>
        <taxon>Abyssalbus</taxon>
    </lineage>
</organism>
<dbReference type="RefSeq" id="WP_255845659.1">
    <property type="nucleotide sequence ID" value="NZ_CP094358.1"/>
</dbReference>
<dbReference type="InterPro" id="IPR034122">
    <property type="entry name" value="Retropepsin-like_bacterial"/>
</dbReference>
<keyword evidence="1" id="KW-0645">Protease</keyword>
<dbReference type="CDD" id="cd05483">
    <property type="entry name" value="retropepsin_like_bacteria"/>
    <property type="match status" value="1"/>
</dbReference>
<proteinExistence type="predicted"/>
<gene>
    <name evidence="1" type="ORF">MQE35_07025</name>
</gene>
<protein>
    <submittedName>
        <fullName evidence="1">Retroviral-like aspartic protease family protein</fullName>
    </submittedName>
</protein>
<dbReference type="SUPFAM" id="SSF50630">
    <property type="entry name" value="Acid proteases"/>
    <property type="match status" value="1"/>
</dbReference>
<name>A0A9E7A131_9FLAO</name>
<reference evidence="1" key="1">
    <citation type="submission" date="2022-03" db="EMBL/GenBank/DDBJ databases">
        <title>Description of Abyssus ytuae gen. nov., sp. nov., a novel member of the family Flavobacteriaceae isolated from the sediment of Mariana Trench.</title>
        <authorList>
            <person name="Zhang J."/>
            <person name="Xu X."/>
        </authorList>
    </citation>
    <scope>NUCLEOTIDE SEQUENCE</scope>
    <source>
        <strain evidence="1">MT3330</strain>
    </source>
</reference>
<dbReference type="AlphaFoldDB" id="A0A9E7A131"/>